<protein>
    <recommendedName>
        <fullName evidence="4">7alpha-cephem-methoxylase P8 chain</fullName>
    </recommendedName>
</protein>
<dbReference type="PANTHER" id="PTHR34598:SF3">
    <property type="entry name" value="OXIDOREDUCTASE AN1597"/>
    <property type="match status" value="1"/>
</dbReference>
<evidence type="ECO:0000313" key="3">
    <source>
        <dbReference type="Proteomes" id="UP000027920"/>
    </source>
</evidence>
<comment type="caution">
    <text evidence="2">The sequence shown here is derived from an EMBL/GenBank/DDBJ whole genome shotgun (WGS) entry which is preliminary data.</text>
</comment>
<dbReference type="EMBL" id="AMGV01000004">
    <property type="protein sequence ID" value="KEF57501.1"/>
    <property type="molecule type" value="Genomic_DNA"/>
</dbReference>
<dbReference type="OrthoDB" id="412788at2759"/>
<proteinExistence type="inferred from homology"/>
<dbReference type="VEuPathDB" id="FungiDB:A1O9_05418"/>
<evidence type="ECO:0008006" key="4">
    <source>
        <dbReference type="Google" id="ProtNLM"/>
    </source>
</evidence>
<evidence type="ECO:0000313" key="2">
    <source>
        <dbReference type="EMBL" id="KEF57501.1"/>
    </source>
</evidence>
<dbReference type="PANTHER" id="PTHR34598">
    <property type="entry name" value="BLL6449 PROTEIN"/>
    <property type="match status" value="1"/>
</dbReference>
<sequence length="303" mass="34389">MTTPTTTMQTAPAHVETTINYFPEVGGTTSYVTGSPDFFNRKFAPTKVKVQDIRGRETDFSLEKQGFQWVEHASEQGDFGDDARIRSFYYTEAEDLIRRVTRATAVKGFSHEVRSVDLSTLLDQNKSVDVKTPRNSPPAMYAHIDNGPAWANQLFRRFFTSEEVERFRGCRWAIINAWRPIKTIYRNPLGVCDTSTVPDSDLVPVYATLTPTWGNTLEDLSAEQSQVYNVKANPNHRWYFASKMQPDEVLLITIFDTNKTAEGIPRRVVHSAFPYESGQGASPRESIEFRALVVWEDQKAAES</sequence>
<dbReference type="NCBIfam" id="NF041278">
    <property type="entry name" value="CmcJ_NvfI_EfuI"/>
    <property type="match status" value="1"/>
</dbReference>
<dbReference type="GeneID" id="25280344"/>
<reference evidence="2 3" key="1">
    <citation type="submission" date="2013-03" db="EMBL/GenBank/DDBJ databases">
        <title>The Genome Sequence of Exophiala aquamarina CBS 119918.</title>
        <authorList>
            <consortium name="The Broad Institute Genomics Platform"/>
            <person name="Cuomo C."/>
            <person name="de Hoog S."/>
            <person name="Gorbushina A."/>
            <person name="Walker B."/>
            <person name="Young S.K."/>
            <person name="Zeng Q."/>
            <person name="Gargeya S."/>
            <person name="Fitzgerald M."/>
            <person name="Haas B."/>
            <person name="Abouelleil A."/>
            <person name="Allen A.W."/>
            <person name="Alvarado L."/>
            <person name="Arachchi H.M."/>
            <person name="Berlin A.M."/>
            <person name="Chapman S.B."/>
            <person name="Gainer-Dewar J."/>
            <person name="Goldberg J."/>
            <person name="Griggs A."/>
            <person name="Gujja S."/>
            <person name="Hansen M."/>
            <person name="Howarth C."/>
            <person name="Imamovic A."/>
            <person name="Ireland A."/>
            <person name="Larimer J."/>
            <person name="McCowan C."/>
            <person name="Murphy C."/>
            <person name="Pearson M."/>
            <person name="Poon T.W."/>
            <person name="Priest M."/>
            <person name="Roberts A."/>
            <person name="Saif S."/>
            <person name="Shea T."/>
            <person name="Sisk P."/>
            <person name="Sykes S."/>
            <person name="Wortman J."/>
            <person name="Nusbaum C."/>
            <person name="Birren B."/>
        </authorList>
    </citation>
    <scope>NUCLEOTIDE SEQUENCE [LARGE SCALE GENOMIC DNA]</scope>
    <source>
        <strain evidence="2 3">CBS 119918</strain>
    </source>
</reference>
<dbReference type="InterPro" id="IPR044053">
    <property type="entry name" value="AsaB-like"/>
</dbReference>
<name>A0A072PCB8_9EURO</name>
<dbReference type="AlphaFoldDB" id="A0A072PCB8"/>
<accession>A0A072PCB8</accession>
<dbReference type="RefSeq" id="XP_013260091.1">
    <property type="nucleotide sequence ID" value="XM_013404637.1"/>
</dbReference>
<comment type="similarity">
    <text evidence="1">Belongs to the asaB hydroxylase/desaturase family.</text>
</comment>
<gene>
    <name evidence="2" type="ORF">A1O9_05418</name>
</gene>
<dbReference type="HOGENOM" id="CLU_042688_2_0_1"/>
<evidence type="ECO:0000256" key="1">
    <source>
        <dbReference type="ARBA" id="ARBA00023604"/>
    </source>
</evidence>
<dbReference type="Proteomes" id="UP000027920">
    <property type="component" value="Unassembled WGS sequence"/>
</dbReference>
<organism evidence="2 3">
    <name type="scientific">Exophiala aquamarina CBS 119918</name>
    <dbReference type="NCBI Taxonomy" id="1182545"/>
    <lineage>
        <taxon>Eukaryota</taxon>
        <taxon>Fungi</taxon>
        <taxon>Dikarya</taxon>
        <taxon>Ascomycota</taxon>
        <taxon>Pezizomycotina</taxon>
        <taxon>Eurotiomycetes</taxon>
        <taxon>Chaetothyriomycetidae</taxon>
        <taxon>Chaetothyriales</taxon>
        <taxon>Herpotrichiellaceae</taxon>
        <taxon>Exophiala</taxon>
    </lineage>
</organism>
<keyword evidence="3" id="KW-1185">Reference proteome</keyword>
<dbReference type="GO" id="GO:0016491">
    <property type="term" value="F:oxidoreductase activity"/>
    <property type="evidence" value="ECO:0007669"/>
    <property type="project" value="InterPro"/>
</dbReference>